<evidence type="ECO:0000313" key="2">
    <source>
        <dbReference type="Proteomes" id="UP001589906"/>
    </source>
</evidence>
<gene>
    <name evidence="1" type="ORF">ACFFGE_04480</name>
</gene>
<dbReference type="InterPro" id="IPR033856">
    <property type="entry name" value="Trp_halogen"/>
</dbReference>
<dbReference type="Pfam" id="PF04820">
    <property type="entry name" value="Trp_halogenase"/>
    <property type="match status" value="1"/>
</dbReference>
<organism evidence="1 2">
    <name type="scientific">Brevundimonas balnearis</name>
    <dbReference type="NCBI Taxonomy" id="1572858"/>
    <lineage>
        <taxon>Bacteria</taxon>
        <taxon>Pseudomonadati</taxon>
        <taxon>Pseudomonadota</taxon>
        <taxon>Alphaproteobacteria</taxon>
        <taxon>Caulobacterales</taxon>
        <taxon>Caulobacteraceae</taxon>
        <taxon>Brevundimonas</taxon>
    </lineage>
</organism>
<dbReference type="SUPFAM" id="SSF51905">
    <property type="entry name" value="FAD/NAD(P)-binding domain"/>
    <property type="match status" value="1"/>
</dbReference>
<reference evidence="1 2" key="1">
    <citation type="submission" date="2024-09" db="EMBL/GenBank/DDBJ databases">
        <authorList>
            <person name="Sun Q."/>
            <person name="Mori K."/>
        </authorList>
    </citation>
    <scope>NUCLEOTIDE SEQUENCE [LARGE SCALE GENOMIC DNA]</scope>
    <source>
        <strain evidence="1 2">NCAIM B.02621</strain>
    </source>
</reference>
<dbReference type="EC" id="1.14.19.-" evidence="1"/>
<dbReference type="PIRSF" id="PIRSF011396">
    <property type="entry name" value="Trp_halogenase"/>
    <property type="match status" value="1"/>
</dbReference>
<dbReference type="PANTHER" id="PTHR43747:SF4">
    <property type="entry name" value="FLAVIN-DEPENDENT TRYPTOPHAN HALOGENASE"/>
    <property type="match status" value="1"/>
</dbReference>
<dbReference type="RefSeq" id="WP_376834697.1">
    <property type="nucleotide sequence ID" value="NZ_JBHLSW010000003.1"/>
</dbReference>
<dbReference type="InterPro" id="IPR036188">
    <property type="entry name" value="FAD/NAD-bd_sf"/>
</dbReference>
<keyword evidence="1" id="KW-0560">Oxidoreductase</keyword>
<comment type="caution">
    <text evidence="1">The sequence shown here is derived from an EMBL/GenBank/DDBJ whole genome shotgun (WGS) entry which is preliminary data.</text>
</comment>
<dbReference type="InterPro" id="IPR050816">
    <property type="entry name" value="Flavin-dep_Halogenase_NPB"/>
</dbReference>
<dbReference type="GO" id="GO:0016491">
    <property type="term" value="F:oxidoreductase activity"/>
    <property type="evidence" value="ECO:0007669"/>
    <property type="project" value="UniProtKB-KW"/>
</dbReference>
<dbReference type="Gene3D" id="3.50.50.60">
    <property type="entry name" value="FAD/NAD(P)-binding domain"/>
    <property type="match status" value="1"/>
</dbReference>
<accession>A0ABV6R0J1</accession>
<dbReference type="EMBL" id="JBHLSW010000003">
    <property type="protein sequence ID" value="MFC0633133.1"/>
    <property type="molecule type" value="Genomic_DNA"/>
</dbReference>
<dbReference type="PANTHER" id="PTHR43747">
    <property type="entry name" value="FAD-BINDING PROTEIN"/>
    <property type="match status" value="1"/>
</dbReference>
<keyword evidence="2" id="KW-1185">Reference proteome</keyword>
<sequence>MAERAGVRRVVIVGGGAAGWMTAAALGRLIAPTGVEVLLIESEEIGTVGVGESTLPHIREFNARLGIDEAEFMRATRATFKLAIEFRDWDRVGDSYMHPFGDFGAPGGGVPFHQYWLAGRAHGDVGELDEYAAPIVAARAARFGPPSSDGRSILSTWDYAYQLDASLYARFLRAFAEKLGVRRVEGRIVDVTQDPASGLIRSVRLERGEVVEGDLFIDCSGFRGLLIEQTLKSGYTDWSHWLPCDRAVATPCRGLGRTEPYTRATAMEAGWRFRIPLQHRVGNGYVYCSAFLEPEAAERALMEALEGEPIAGPNHLRFTAGQRTRNWVANCVSVGLASGFIEPLESTSIYLIQAAITKLIELWPVHAGDPRTAAEFNRQMDLQYERIRDFIILHYKATRRDDSPFWRQVREMDVPDSLAARIELFRETGVVADYRDGLFQHPSWVAVLVGQGITPPVAHPLARAEAPERLVAGLNRLRATIAEAAARLPLQDDYIARHCAYEGGAQSAA</sequence>
<name>A0ABV6R0J1_9CAUL</name>
<proteinExistence type="predicted"/>
<dbReference type="Proteomes" id="UP001589906">
    <property type="component" value="Unassembled WGS sequence"/>
</dbReference>
<evidence type="ECO:0000313" key="1">
    <source>
        <dbReference type="EMBL" id="MFC0633133.1"/>
    </source>
</evidence>
<dbReference type="InterPro" id="IPR006905">
    <property type="entry name" value="Flavin_halogenase"/>
</dbReference>
<protein>
    <submittedName>
        <fullName evidence="1">Tryptophan halogenase family protein</fullName>
        <ecNumber evidence="1">1.14.19.-</ecNumber>
    </submittedName>
</protein>